<dbReference type="InterPro" id="IPR010049">
    <property type="entry name" value="MTA_SAH_Nsdase"/>
</dbReference>
<dbReference type="NCBIfam" id="TIGR01704">
    <property type="entry name" value="MTA_SAH-Nsdase"/>
    <property type="match status" value="1"/>
</dbReference>
<feature type="domain" description="Nucleoside phosphorylase" evidence="6">
    <location>
        <begin position="2"/>
        <end position="225"/>
    </location>
</feature>
<reference evidence="7" key="1">
    <citation type="submission" date="2020-10" db="EMBL/GenBank/DDBJ databases">
        <authorList>
            <person name="Gilroy R."/>
        </authorList>
    </citation>
    <scope>NUCLEOTIDE SEQUENCE</scope>
    <source>
        <strain evidence="7">USAMLcec3-3695</strain>
    </source>
</reference>
<dbReference type="Gene3D" id="3.40.50.1580">
    <property type="entry name" value="Nucleoside phosphorylase domain"/>
    <property type="match status" value="1"/>
</dbReference>
<dbReference type="EMBL" id="DVNB01000059">
    <property type="protein sequence ID" value="HIU57303.1"/>
    <property type="molecule type" value="Genomic_DNA"/>
</dbReference>
<dbReference type="GO" id="GO:0008782">
    <property type="term" value="F:adenosylhomocysteine nucleosidase activity"/>
    <property type="evidence" value="ECO:0007669"/>
    <property type="project" value="UniProtKB-EC"/>
</dbReference>
<name>A0A9D1MBZ7_9FIRM</name>
<dbReference type="GO" id="GO:0008930">
    <property type="term" value="F:methylthioadenosine nucleosidase activity"/>
    <property type="evidence" value="ECO:0007669"/>
    <property type="project" value="InterPro"/>
</dbReference>
<evidence type="ECO:0000256" key="3">
    <source>
        <dbReference type="ARBA" id="ARBA00022605"/>
    </source>
</evidence>
<dbReference type="GO" id="GO:0019509">
    <property type="term" value="P:L-methionine salvage from methylthioadenosine"/>
    <property type="evidence" value="ECO:0007669"/>
    <property type="project" value="InterPro"/>
</dbReference>
<evidence type="ECO:0000256" key="4">
    <source>
        <dbReference type="ARBA" id="ARBA00022801"/>
    </source>
</evidence>
<accession>A0A9D1MBZ7</accession>
<comment type="pathway">
    <text evidence="1">Amino-acid biosynthesis; L-methionine biosynthesis via salvage pathway; S-methyl-5-thio-alpha-D-ribose 1-phosphate from S-methyl-5'-thioadenosine (hydrolase route): step 1/2.</text>
</comment>
<keyword evidence="5" id="KW-0486">Methionine biosynthesis</keyword>
<gene>
    <name evidence="7" type="ORF">IAA61_05770</name>
</gene>
<sequence>MIGIIGAMESEVNGLKAALQNMKTKTTASVEFCAGTLEGKDAVIAEAGVGKVNAAVTAQIMILEYGADAVINIGVAGGLESSLRIGDIVVADKVVEHDMDTTPFGDEPGFITGLERVYMECDERITKILADSAKELGAHTIVGTIASGDQFICRDDQREKLIGVFNAAAAEMEGAAIGHVCVMNGVRFGVLRAMSDCANDDSIVNFPEFEKSAAALSIEIVKRAVEKM</sequence>
<dbReference type="PANTHER" id="PTHR46832">
    <property type="entry name" value="5'-METHYLTHIOADENOSINE/S-ADENOSYLHOMOCYSTEINE NUCLEOSIDASE"/>
    <property type="match status" value="1"/>
</dbReference>
<dbReference type="EC" id="3.2.2.9" evidence="2"/>
<evidence type="ECO:0000256" key="5">
    <source>
        <dbReference type="ARBA" id="ARBA00023167"/>
    </source>
</evidence>
<evidence type="ECO:0000313" key="8">
    <source>
        <dbReference type="Proteomes" id="UP000824109"/>
    </source>
</evidence>
<dbReference type="PANTHER" id="PTHR46832:SF1">
    <property type="entry name" value="5'-METHYLTHIOADENOSINE_S-ADENOSYLHOMOCYSTEINE NUCLEOSIDASE"/>
    <property type="match status" value="1"/>
</dbReference>
<reference evidence="7" key="2">
    <citation type="journal article" date="2021" name="PeerJ">
        <title>Extensive microbial diversity within the chicken gut microbiome revealed by metagenomics and culture.</title>
        <authorList>
            <person name="Gilroy R."/>
            <person name="Ravi A."/>
            <person name="Getino M."/>
            <person name="Pursley I."/>
            <person name="Horton D.L."/>
            <person name="Alikhan N.F."/>
            <person name="Baker D."/>
            <person name="Gharbi K."/>
            <person name="Hall N."/>
            <person name="Watson M."/>
            <person name="Adriaenssens E.M."/>
            <person name="Foster-Nyarko E."/>
            <person name="Jarju S."/>
            <person name="Secka A."/>
            <person name="Antonio M."/>
            <person name="Oren A."/>
            <person name="Chaudhuri R.R."/>
            <person name="La Ragione R."/>
            <person name="Hildebrand F."/>
            <person name="Pallen M.J."/>
        </authorList>
    </citation>
    <scope>NUCLEOTIDE SEQUENCE</scope>
    <source>
        <strain evidence="7">USAMLcec3-3695</strain>
    </source>
</reference>
<dbReference type="InterPro" id="IPR035994">
    <property type="entry name" value="Nucleoside_phosphorylase_sf"/>
</dbReference>
<dbReference type="Pfam" id="PF01048">
    <property type="entry name" value="PNP_UDP_1"/>
    <property type="match status" value="1"/>
</dbReference>
<comment type="caution">
    <text evidence="7">The sequence shown here is derived from an EMBL/GenBank/DDBJ whole genome shotgun (WGS) entry which is preliminary data.</text>
</comment>
<proteinExistence type="predicted"/>
<organism evidence="7 8">
    <name type="scientific">Candidatus Ornithomonoglobus merdipullorum</name>
    <dbReference type="NCBI Taxonomy" id="2840895"/>
    <lineage>
        <taxon>Bacteria</taxon>
        <taxon>Bacillati</taxon>
        <taxon>Bacillota</taxon>
        <taxon>Clostridia</taxon>
        <taxon>Candidatus Ornithomonoglobus</taxon>
    </lineage>
</organism>
<dbReference type="SUPFAM" id="SSF53167">
    <property type="entry name" value="Purine and uridine phosphorylases"/>
    <property type="match status" value="1"/>
</dbReference>
<evidence type="ECO:0000259" key="6">
    <source>
        <dbReference type="Pfam" id="PF01048"/>
    </source>
</evidence>
<protein>
    <recommendedName>
        <fullName evidence="2">adenosylhomocysteine nucleosidase</fullName>
        <ecNumber evidence="2">3.2.2.9</ecNumber>
    </recommendedName>
</protein>
<dbReference type="GO" id="GO:0005829">
    <property type="term" value="C:cytosol"/>
    <property type="evidence" value="ECO:0007669"/>
    <property type="project" value="TreeGrafter"/>
</dbReference>
<keyword evidence="4 7" id="KW-0378">Hydrolase</keyword>
<keyword evidence="3" id="KW-0028">Amino-acid biosynthesis</keyword>
<dbReference type="CDD" id="cd09008">
    <property type="entry name" value="MTAN"/>
    <property type="match status" value="1"/>
</dbReference>
<dbReference type="Proteomes" id="UP000824109">
    <property type="component" value="Unassembled WGS sequence"/>
</dbReference>
<evidence type="ECO:0000256" key="2">
    <source>
        <dbReference type="ARBA" id="ARBA00011974"/>
    </source>
</evidence>
<dbReference type="GO" id="GO:0019284">
    <property type="term" value="P:L-methionine salvage from S-adenosylmethionine"/>
    <property type="evidence" value="ECO:0007669"/>
    <property type="project" value="TreeGrafter"/>
</dbReference>
<dbReference type="NCBIfam" id="NF004079">
    <property type="entry name" value="PRK05584.1"/>
    <property type="match status" value="1"/>
</dbReference>
<dbReference type="AlphaFoldDB" id="A0A9D1MBZ7"/>
<evidence type="ECO:0000256" key="1">
    <source>
        <dbReference type="ARBA" id="ARBA00004945"/>
    </source>
</evidence>
<dbReference type="GO" id="GO:0009164">
    <property type="term" value="P:nucleoside catabolic process"/>
    <property type="evidence" value="ECO:0007669"/>
    <property type="project" value="InterPro"/>
</dbReference>
<evidence type="ECO:0000313" key="7">
    <source>
        <dbReference type="EMBL" id="HIU57303.1"/>
    </source>
</evidence>
<dbReference type="InterPro" id="IPR000845">
    <property type="entry name" value="Nucleoside_phosphorylase_d"/>
</dbReference>
<keyword evidence="7" id="KW-0326">Glycosidase</keyword>